<dbReference type="InterPro" id="IPR013783">
    <property type="entry name" value="Ig-like_fold"/>
</dbReference>
<dbReference type="EMBL" id="AODQ01000020">
    <property type="protein sequence ID" value="EMR03656.1"/>
    <property type="molecule type" value="Genomic_DNA"/>
</dbReference>
<dbReference type="Pfam" id="PF13585">
    <property type="entry name" value="CHU_C"/>
    <property type="match status" value="1"/>
</dbReference>
<comment type="caution">
    <text evidence="2">The sequence shown here is derived from an EMBL/GenBank/DDBJ whole genome shotgun (WGS) entry which is preliminary data.</text>
</comment>
<reference evidence="2 3" key="1">
    <citation type="journal article" date="2013" name="Genome Announc.">
        <title>Draft Genome Sequence of Cesiribacter andamanensis Strain AMV16T, Isolated from a Soil Sample from a Mud Volcano in the Andaman Islands, India.</title>
        <authorList>
            <person name="Shivaji S."/>
            <person name="Ara S."/>
            <person name="Begum Z."/>
            <person name="Srinivas T.N."/>
            <person name="Singh A."/>
            <person name="Kumar Pinnaka A."/>
        </authorList>
    </citation>
    <scope>NUCLEOTIDE SEQUENCE [LARGE SCALE GENOMIC DNA]</scope>
    <source>
        <strain evidence="2 3">AMV16</strain>
    </source>
</reference>
<dbReference type="InterPro" id="IPR025667">
    <property type="entry name" value="SprB_repeat"/>
</dbReference>
<dbReference type="Gene3D" id="2.60.40.740">
    <property type="match status" value="23"/>
</dbReference>
<dbReference type="Proteomes" id="UP000011910">
    <property type="component" value="Unassembled WGS sequence"/>
</dbReference>
<organism evidence="2 3">
    <name type="scientific">Cesiribacter andamanensis AMV16</name>
    <dbReference type="NCBI Taxonomy" id="1279009"/>
    <lineage>
        <taxon>Bacteria</taxon>
        <taxon>Pseudomonadati</taxon>
        <taxon>Bacteroidota</taxon>
        <taxon>Cytophagia</taxon>
        <taxon>Cytophagales</taxon>
        <taxon>Cesiribacteraceae</taxon>
        <taxon>Cesiribacter</taxon>
    </lineage>
</organism>
<dbReference type="Gene3D" id="2.60.40.10">
    <property type="entry name" value="Immunoglobulins"/>
    <property type="match status" value="2"/>
</dbReference>
<evidence type="ECO:0000313" key="2">
    <source>
        <dbReference type="EMBL" id="EMR03656.1"/>
    </source>
</evidence>
<protein>
    <submittedName>
        <fullName evidence="2">Uncharacterized protein</fullName>
    </submittedName>
</protein>
<name>M7N8W8_9BACT</name>
<sequence>MKQFYAKISSLLVVLLLVGASALAQSARPVVVIQNIKDACNGENNGSFEVLVRDGQAPFTLFVFGPGIFLNNTPIVMGEPYLISGAHPNSSYTVVVADRDNDATPLTAEVGSTSGVVIDAFTLTPNSCATSGDGQISLEVSGGSGNYRYSLDGGATFVSNPIANLADGTYTVSVYDANTNCFATGTYTITNSLSVTVTSPLSFCRSDEAYDLLQAVSPSAEGGVFTFSGPGVSGTTFDPALASAGANTINIVYSVNGCSTTAELIINVNQAPTVTASLTHINCFGENTGAIDLSISGGAAPYTFDWGGGISTEDRTALLAGTYTVTVTDQNGCAVQQSFTITQAEAINIQATVTDVRCKGEGNGTISLSVSGGSGSYTYLWEYQGRTSQNLSGLMPGEYAVTVTDSQGCTAEASFTIAEPEALTASIALGNPVSCAGASDAALALTVAGGTAPYSYVWNFNNADTQNLNGVGAGTYSVTVTDTRGCQTTASITVGEPAALTLTYTVENATTCGGSQGSIDLEVAGGTAPYSYTWDYNGLTSQDISSLPAGTYGVTVRDDRGCTAAASIVVAEPAGISAVNGSLTQISCNGAADGAIVLTVSGGQADYTYNWSNGASTKDISGLVPGTYTVTVTDANECSFEASFIITQPLPLALEVQPTHVLCAGGTTGAVNLSVSGGTAPYAYSWNGGAYATEDLANLPAGTYTIIVSDANGCTETASVTLTQPDAITATASSSPASCFGGTDGSITLSVSGGVGTYTYLWSNGATSRDVTNLAAGSYWVDITDANSCTIRVAATVAQPTQLVAGITGLSSICEGSSDGWVQVSPSGGTAPYSVLWDNGSTASRINNLPAGTYSVTVTDANQCTASASFTITEPSMLVDLGDDLTLCAGQSVTLRSGHNAGNNNILWSTGATSPNISVTTSGTYWVRVTDRTNGCEGYDEVVVTVIPNEPVTVSLAPAAPITCHTTSVELVATPTNGGSAPTYAWSLNGAPVGGNSSSLQLESFADGDVVSVQLTPDHTCSTGPATASYTLNTLPGLSLSATVTDVSCFEATNGAIDLSVTGGSGSYTYSWSTTASTEDVNGLAAGTYTVTVSDQAGCSESLTVTVGQPDQLLATAVPSPVTSCTGGNGAIELTVSGGSGTYTYLWSNGSTDKDLSGLSAGTYRVDITDSMGCTASAEATITQPAPITLTTSVVDATSCGGSNGSIGLNVSGGSGTYTYSWSNGATSRDLSDLAAGTYTVDVTDGNGCVATAEVVVGEPAGITSLSAVVTDAACNGAASGALVLTVSGGTAPYTYLWSNGATSKDLENLLAGSYTVTATDANGCSLQQSFTIAQPAALALSAVATATSACGAADGAINLTVSGGTAPYTYSWNEGAFTTEDLNALTAGIYTIYIEDAAGCAATATYTVTDGNGPTITASVEDASCFGAANGSINLSVSGGTAPYTYAWENGATTEDLTDLPAGTYPVSVQDANGCMATASITVGQAAEISIVASATDLTSCTSANGAISLAVTGGSGTYTYLWNTGAVTADLTDLAAGTYSVTVTDSRGCTATATASVAAPDGIVLTTEVSNATSCGSSDGAIALTVNGGTAPYTYSWNGGAYASEDLSGLSAGEYTVTVTDATGCTATTVTRVAEPSGISSLDATISHVNCFGATTGAIALTVSGGTAPYSYSWDNGAATATLTDLAAGVYTVTVTDANGCTFSQGFEISQPAALALSAVATPASACGAADGSLDLTVGGGNAPYSFRWSNEAVTEDLANLAAGTYSVEVTDANGCVATASYTIGEPASISITASVTGLSTCTAADGAIDLSVEGGDGSYTYLWNTGATSQDLTGLSAGDYTVLVTDASGCTATASVSIAPVSSLVVTATATDASSCTEANGAISLVIEGGEAPYTYLWNTGATTQNLSGLAAGSYTVTVTDALGCETTLTTTISAPAGISLTAVAEGVSCFGGANGSISLQVEGGTAPFSYLWNTGATTQNLTGLAAGTYSVVVSDAAGCSASESITITAPAELQLAADVRTTSACGAEDGSIRVEVRGGTAPYTFSWSTGASDESISGLAPGAYTVTVTDAAGCSLSRSYSISDPAAPEVTAIVQSLDCSGNTSGSIDITVTGGTAPYTYAWNTGATSEDLSGLQAGAYDVTVTDAEGCSSNMRFTIRPASDLQLSATPVAATCFGSATGSISLALTGGTAPYSYSWNTGATSESLTELVAGTYSVTVTDATGCSVSATATVTQPEELLLAISGTARLCAGASDGSLSAAVTGGVAPYTYLWSTGAATETLENLAAGTYQLQITDANGCVATATHTISEERLVVDLGADRALCAPASLNLNAGYDPATHSIRWSTGSEEAEITVSTSGTYSVTVTDLATGCSGTDEVLVEIENEFVASVTIRPVDAITCNSAQVVLEAVPAYGGDAPTYQWWNAVTGEMVGTESRLTVPSFNNGDSFMVEMTTSLACASPATSSDMYQILLPTLEAPVLSSSEASVCIGSTMPTITAANGGTLRWYKERVDPSTLVFEGTAFTPADTEEGTYTYYVTEITSLCGESPATTFVLSLYTGECEPETCEVSPAVAIRILPGREICAEITTLQLEADVEQVGTNPGFAWFFNDETAPFSTEASASYTAAGGFAEGDRFRVEVTITDAAFICEGRNLISATETLRLVEEMPLAVNLSSSAPNGACPGTPITFTASAPAAGADPVYTFFTIAPDNSVREEQSGRSNSFVLNAAQNGQQVYVQVRVTDPAVVCTVPEAASQPVAVRVLTSEECVGNPVACEQFTIEVTELVRPSCGLDNGKLTFYITSRTSPFRLSYTLGDRIVQEQVNSPYVLTVDNIPALQNLRVVLGEGANQCVFNYYIEQAPRLDITFEKLPDGDIVCHGENSGKARLTVNGGNAPYQYLLEGSTVWQTLNGTSIDFTNLPAGINNILVRANADDTCPDVASVEIRNLNEPLQITTTMVQQANCNDNIGVFRLETISGGVTGNGYRVRLASEDSWRDFVPGMEFNGLARGRHVLVISDGQCQYNRTVVVPSPGLIALSEESGVIDFTCERPELRNGIFLKIDGSITEVAGPYVADFYLMNSQGQYQLISSEQIFNGNGELYKFQLERGSYRVEVRNINREGCPEVAEYVIEGSEIPVPITFEAEAQSIYCEDATGGVLITNLQGAAGLRYEVEIRDADGNLALSKTITTFEYATQESFEIMGLPKGLYRMVIMQDQGLCNTIETSRPVELLIRETDRKLAVSITGKTVSFPERATGSLTFRVANGSGTAPYTASLVWMDRVEDQDDWVFESHGDPVTYNQTTGRYEFTYSQLPPGVYELTVVDAKGCTVVLRDTIMYDTNLFIPNIITPNGDGSNEVFYIRNKPARTQLTITNRWGKVVYESADYQNNWDGGDLSEGIYFYSIKAPQNENGVMKGWLEIRRGARPN</sequence>
<dbReference type="Pfam" id="PF13573">
    <property type="entry name" value="SprB"/>
    <property type="match status" value="27"/>
</dbReference>
<proteinExistence type="predicted"/>
<dbReference type="eggNOG" id="COG4932">
    <property type="taxonomic scope" value="Bacteria"/>
</dbReference>
<accession>M7N8W8</accession>
<dbReference type="STRING" id="1279009.ADICEAN_01177"/>
<feature type="chain" id="PRO_5004081951" evidence="1">
    <location>
        <begin position="25"/>
        <end position="3427"/>
    </location>
</feature>
<dbReference type="PATRIC" id="fig|1279009.4.peg.1186"/>
<keyword evidence="3" id="KW-1185">Reference proteome</keyword>
<keyword evidence="1" id="KW-0732">Signal</keyword>
<evidence type="ECO:0000256" key="1">
    <source>
        <dbReference type="SAM" id="SignalP"/>
    </source>
</evidence>
<gene>
    <name evidence="2" type="ORF">ADICEAN_01177</name>
</gene>
<feature type="signal peptide" evidence="1">
    <location>
        <begin position="1"/>
        <end position="24"/>
    </location>
</feature>
<evidence type="ECO:0000313" key="3">
    <source>
        <dbReference type="Proteomes" id="UP000011910"/>
    </source>
</evidence>
<dbReference type="eggNOG" id="COG3209">
    <property type="taxonomic scope" value="Bacteria"/>
</dbReference>